<accession>A0ABP0ZTD7</accession>
<dbReference type="EMBL" id="OZ022411">
    <property type="protein sequence ID" value="CAK9441754.1"/>
    <property type="molecule type" value="Genomic_DNA"/>
</dbReference>
<proteinExistence type="inferred from homology"/>
<dbReference type="InterPro" id="IPR036390">
    <property type="entry name" value="WH_DNA-bd_sf"/>
</dbReference>
<evidence type="ECO:0000313" key="2">
    <source>
        <dbReference type="EMBL" id="CAK9441754.1"/>
    </source>
</evidence>
<reference evidence="2 3" key="1">
    <citation type="submission" date="2024-03" db="EMBL/GenBank/DDBJ databases">
        <authorList>
            <person name="Brejova B."/>
        </authorList>
    </citation>
    <scope>NUCLEOTIDE SEQUENCE [LARGE SCALE GENOMIC DNA]</scope>
    <source>
        <strain evidence="2 3">CBS 14171</strain>
    </source>
</reference>
<dbReference type="InterPro" id="IPR016689">
    <property type="entry name" value="ESCRT-2_cplx_Snf8"/>
</dbReference>
<dbReference type="PANTHER" id="PTHR12806:SF0">
    <property type="entry name" value="VACUOLAR-SORTING PROTEIN SNF8"/>
    <property type="match status" value="1"/>
</dbReference>
<dbReference type="Gene3D" id="1.10.10.10">
    <property type="entry name" value="Winged helix-like DNA-binding domain superfamily/Winged helix DNA-binding domain"/>
    <property type="match status" value="2"/>
</dbReference>
<evidence type="ECO:0000256" key="1">
    <source>
        <dbReference type="ARBA" id="ARBA00009834"/>
    </source>
</evidence>
<sequence length="244" mass="28198">MNNETDRDAYLQLGQRLKQQHADHLLVQLQIFRSALMSFINDHGDEILHNPVFRAKFNQITQSIGMDPLDLLLYSNTRQQQQQQQKKDQGNFIVGLSVKVVEICQETRDLNGGLIPLKELQSIVNAQASLSLDLQLDVSIKNIESAIRLLNTMGTKNYEMVVINNDKWLKFASLDNLSQDQIKIYELCQFMGGYVTIRLLQDNFQWDKIRCENVITEMMMNGMLWIDLQGEGGTQYWEPSWISN</sequence>
<dbReference type="PANTHER" id="PTHR12806">
    <property type="entry name" value="EAP30 SUBUNIT OF ELL COMPLEX"/>
    <property type="match status" value="1"/>
</dbReference>
<dbReference type="SUPFAM" id="SSF46785">
    <property type="entry name" value="Winged helix' DNA-binding domain"/>
    <property type="match status" value="2"/>
</dbReference>
<protein>
    <recommendedName>
        <fullName evidence="4">Vacuolar-sorting protein SNF8</fullName>
    </recommendedName>
</protein>
<dbReference type="Proteomes" id="UP001497383">
    <property type="component" value="Chromosome 7"/>
</dbReference>
<keyword evidence="3" id="KW-1185">Reference proteome</keyword>
<dbReference type="GeneID" id="92210818"/>
<dbReference type="RefSeq" id="XP_066832560.1">
    <property type="nucleotide sequence ID" value="XM_066975975.1"/>
</dbReference>
<gene>
    <name evidence="2" type="ORF">LODBEIA_P56220</name>
</gene>
<evidence type="ECO:0008006" key="4">
    <source>
        <dbReference type="Google" id="ProtNLM"/>
    </source>
</evidence>
<comment type="similarity">
    <text evidence="1">Belongs to the SNF8 family.</text>
</comment>
<dbReference type="Pfam" id="PF04157">
    <property type="entry name" value="EAP30"/>
    <property type="match status" value="1"/>
</dbReference>
<organism evidence="2 3">
    <name type="scientific">Lodderomyces beijingensis</name>
    <dbReference type="NCBI Taxonomy" id="1775926"/>
    <lineage>
        <taxon>Eukaryota</taxon>
        <taxon>Fungi</taxon>
        <taxon>Dikarya</taxon>
        <taxon>Ascomycota</taxon>
        <taxon>Saccharomycotina</taxon>
        <taxon>Pichiomycetes</taxon>
        <taxon>Debaryomycetaceae</taxon>
        <taxon>Candida/Lodderomyces clade</taxon>
        <taxon>Lodderomyces</taxon>
    </lineage>
</organism>
<evidence type="ECO:0000313" key="3">
    <source>
        <dbReference type="Proteomes" id="UP001497383"/>
    </source>
</evidence>
<dbReference type="Gene3D" id="6.10.140.180">
    <property type="match status" value="1"/>
</dbReference>
<dbReference type="InterPro" id="IPR036388">
    <property type="entry name" value="WH-like_DNA-bd_sf"/>
</dbReference>
<name>A0ABP0ZTD7_9ASCO</name>
<dbReference type="InterPro" id="IPR040608">
    <property type="entry name" value="Snf8/Vps36"/>
</dbReference>